<feature type="transmembrane region" description="Helical" evidence="2">
    <location>
        <begin position="536"/>
        <end position="555"/>
    </location>
</feature>
<feature type="region of interest" description="Disordered" evidence="1">
    <location>
        <begin position="160"/>
        <end position="179"/>
    </location>
</feature>
<feature type="transmembrane region" description="Helical" evidence="2">
    <location>
        <begin position="860"/>
        <end position="879"/>
    </location>
</feature>
<dbReference type="AlphaFoldDB" id="A0A1C3KDV8"/>
<dbReference type="Proteomes" id="UP000219799">
    <property type="component" value="Chromosome 10"/>
</dbReference>
<keyword evidence="2" id="KW-0472">Membrane</keyword>
<gene>
    <name evidence="3" type="primary">PmlGA01_100025400</name>
    <name evidence="3" type="ORF">PMLGA01_100025400</name>
</gene>
<name>A0A1C3KDV8_PLAMA</name>
<feature type="transmembrane region" description="Helical" evidence="2">
    <location>
        <begin position="778"/>
        <end position="802"/>
    </location>
</feature>
<keyword evidence="2" id="KW-1133">Transmembrane helix</keyword>
<feature type="region of interest" description="Disordered" evidence="1">
    <location>
        <begin position="69"/>
        <end position="106"/>
    </location>
</feature>
<accession>A0A1C3KDV8</accession>
<reference evidence="3 4" key="1">
    <citation type="submission" date="2016-06" db="EMBL/GenBank/DDBJ databases">
        <authorList>
            <consortium name="Pathogen Informatics"/>
        </authorList>
    </citation>
    <scope>NUCLEOTIDE SEQUENCE [LARGE SCALE GENOMIC DNA]</scope>
    <source>
        <strain evidence="3">PmlGA01</strain>
    </source>
</reference>
<evidence type="ECO:0000256" key="2">
    <source>
        <dbReference type="SAM" id="Phobius"/>
    </source>
</evidence>
<dbReference type="VEuPathDB" id="PlasmoDB:PmUG01_10034200"/>
<dbReference type="EMBL" id="LT594498">
    <property type="protein sequence ID" value="SBT71773.1"/>
    <property type="molecule type" value="Genomic_DNA"/>
</dbReference>
<proteinExistence type="predicted"/>
<organism evidence="3 4">
    <name type="scientific">Plasmodium malariae</name>
    <dbReference type="NCBI Taxonomy" id="5858"/>
    <lineage>
        <taxon>Eukaryota</taxon>
        <taxon>Sar</taxon>
        <taxon>Alveolata</taxon>
        <taxon>Apicomplexa</taxon>
        <taxon>Aconoidasida</taxon>
        <taxon>Haemosporida</taxon>
        <taxon>Plasmodiidae</taxon>
        <taxon>Plasmodium</taxon>
        <taxon>Plasmodium (Plasmodium)</taxon>
    </lineage>
</organism>
<evidence type="ECO:0000256" key="1">
    <source>
        <dbReference type="SAM" id="MobiDB-lite"/>
    </source>
</evidence>
<evidence type="ECO:0000313" key="3">
    <source>
        <dbReference type="EMBL" id="SBT71773.1"/>
    </source>
</evidence>
<evidence type="ECO:0008006" key="5">
    <source>
        <dbReference type="Google" id="ProtNLM"/>
    </source>
</evidence>
<evidence type="ECO:0000313" key="4">
    <source>
        <dbReference type="Proteomes" id="UP000219799"/>
    </source>
</evidence>
<feature type="transmembrane region" description="Helical" evidence="2">
    <location>
        <begin position="735"/>
        <end position="754"/>
    </location>
</feature>
<keyword evidence="2" id="KW-0812">Transmembrane</keyword>
<protein>
    <recommendedName>
        <fullName evidence="5">STP1 protein</fullName>
    </recommendedName>
</protein>
<sequence>MEVGADYIVNSAKSCDHCDDDDSCDNFSRSCTVIGNNSSNISNDSMKHTLGDADELVAPLIYKDEISETSSRVDDNMESDPLEADPVKETVPYGSPPGISDMRQPNVDPLTTMTVSNSEHAEKFLTSSALPGSLFGQMEKGLQTPSLIGMNKALDKMHDPTDRLRSHTTGSSRGGNTIQPSFVYVKSGEPFGVNPVSRRQRRTRKEFRKLSARPQVENFENLYVNTNRCSNVHVGEGRVKIKKEDNVQVRSDVLNKYNSDKWDMIKGYFLDICIEELMNNKNEQINHYIVQSELVLNDEGEGELYNTNVLKRKELWNKWIKNYRHLLDGRRKEPWFQNLKLKWINEMRKYIDTNKNSKRMKNVKCTIKNPILEKQKVVWKNWFSKEKHMIKQYCREIWFKELIKEYEGEILTYSNADEEKMLITIMDSLRNKNDKKEFNKCLRELLTAKAFVLIYMMVLEDCMKNEYSKSNDQFLDPSSEKRDKMEYLNRNLNDDSHVMNDHEINENLFEMEYKNGKYSRRCKECKSGYKKFINTYLTWEVVLLFSLFSVFYIIISKYIRDNKIDNTTKYLFRSMESAGHFTQGILFTFMLVPFKFNEQIIKKLFNFSFQNEMYENKIKGIYEFIDGRNINECLEERERDKNIMALEEEELPFGNDRRYSTSSSSCSDSSSFNSNYSLNEHSIRNWRNDDTEKNSASKWFLRKLIFPVNTPEYKKKQVENFFMCSKLYESKGIRILFLMKYICHFILMFTYPLYNLIKRKIRHENFINSSYFFNLFDFASGMLSGALFTLLYGFISCIIQYYKNKKKENRKEIHFYNNYPFIRNINCLCDENVWINIKNNTKLKSMATNYYKMYYIYKNLLFAGLIILYIISTIAYIFSSLPSKN</sequence>
<feature type="compositionally biased region" description="Polar residues" evidence="1">
    <location>
        <begin position="167"/>
        <end position="179"/>
    </location>
</feature>